<evidence type="ECO:0000313" key="15">
    <source>
        <dbReference type="EMBL" id="GGW93194.1"/>
    </source>
</evidence>
<evidence type="ECO:0000256" key="1">
    <source>
        <dbReference type="ARBA" id="ARBA00004651"/>
    </source>
</evidence>
<dbReference type="RefSeq" id="WP_189385747.1">
    <property type="nucleotide sequence ID" value="NZ_BAABFY010000048.1"/>
</dbReference>
<dbReference type="Pfam" id="PF13091">
    <property type="entry name" value="PLDc_2"/>
    <property type="match status" value="2"/>
</dbReference>
<evidence type="ECO:0000256" key="2">
    <source>
        <dbReference type="ARBA" id="ARBA00022475"/>
    </source>
</evidence>
<evidence type="ECO:0000256" key="5">
    <source>
        <dbReference type="ARBA" id="ARBA00022692"/>
    </source>
</evidence>
<keyword evidence="2" id="KW-1003">Cell membrane</keyword>
<protein>
    <recommendedName>
        <fullName evidence="12">Cardiolipin synthase</fullName>
        <ecNumber evidence="12">2.7.8.-</ecNumber>
    </recommendedName>
</protein>
<dbReference type="InterPro" id="IPR022924">
    <property type="entry name" value="Cardiolipin_synthase"/>
</dbReference>
<dbReference type="Pfam" id="PF13396">
    <property type="entry name" value="PLDc_N"/>
    <property type="match status" value="1"/>
</dbReference>
<dbReference type="GO" id="GO:0032049">
    <property type="term" value="P:cardiolipin biosynthetic process"/>
    <property type="evidence" value="ECO:0007669"/>
    <property type="project" value="UniProtKB-UniRule"/>
</dbReference>
<dbReference type="CDD" id="cd09112">
    <property type="entry name" value="PLDc_CLS_2"/>
    <property type="match status" value="1"/>
</dbReference>
<keyword evidence="9 13" id="KW-0472">Membrane</keyword>
<keyword evidence="10" id="KW-0594">Phospholipid biosynthesis</keyword>
<dbReference type="InterPro" id="IPR027379">
    <property type="entry name" value="CLS_N"/>
</dbReference>
<evidence type="ECO:0000313" key="16">
    <source>
        <dbReference type="Proteomes" id="UP000608345"/>
    </source>
</evidence>
<dbReference type="Gene3D" id="3.30.870.10">
    <property type="entry name" value="Endonuclease Chain A"/>
    <property type="match status" value="2"/>
</dbReference>
<evidence type="ECO:0000256" key="4">
    <source>
        <dbReference type="ARBA" id="ARBA00022679"/>
    </source>
</evidence>
<dbReference type="NCBIfam" id="TIGR04265">
    <property type="entry name" value="bac_cardiolipin"/>
    <property type="match status" value="1"/>
</dbReference>
<evidence type="ECO:0000256" key="13">
    <source>
        <dbReference type="SAM" id="Phobius"/>
    </source>
</evidence>
<keyword evidence="7 13" id="KW-1133">Transmembrane helix</keyword>
<dbReference type="EMBL" id="BMYS01000019">
    <property type="protein sequence ID" value="GGW93194.1"/>
    <property type="molecule type" value="Genomic_DNA"/>
</dbReference>
<organism evidence="15 16">
    <name type="scientific">Advenella faeciporci</name>
    <dbReference type="NCBI Taxonomy" id="797535"/>
    <lineage>
        <taxon>Bacteria</taxon>
        <taxon>Pseudomonadati</taxon>
        <taxon>Pseudomonadota</taxon>
        <taxon>Betaproteobacteria</taxon>
        <taxon>Burkholderiales</taxon>
        <taxon>Alcaligenaceae</taxon>
    </lineage>
</organism>
<dbReference type="CDD" id="cd09110">
    <property type="entry name" value="PLDc_CLS_1"/>
    <property type="match status" value="1"/>
</dbReference>
<dbReference type="SUPFAM" id="SSF56024">
    <property type="entry name" value="Phospholipase D/nuclease"/>
    <property type="match status" value="2"/>
</dbReference>
<keyword evidence="5 13" id="KW-0812">Transmembrane</keyword>
<evidence type="ECO:0000256" key="10">
    <source>
        <dbReference type="ARBA" id="ARBA00023209"/>
    </source>
</evidence>
<keyword evidence="8" id="KW-0443">Lipid metabolism</keyword>
<dbReference type="EC" id="2.7.8.-" evidence="12"/>
<keyword evidence="16" id="KW-1185">Reference proteome</keyword>
<dbReference type="AlphaFoldDB" id="A0A918MZN1"/>
<reference evidence="15" key="2">
    <citation type="submission" date="2020-09" db="EMBL/GenBank/DDBJ databases">
        <authorList>
            <person name="Sun Q."/>
            <person name="Kim S."/>
        </authorList>
    </citation>
    <scope>NUCLEOTIDE SEQUENCE</scope>
    <source>
        <strain evidence="15">KCTC 23732</strain>
    </source>
</reference>
<feature type="domain" description="PLD phosphodiesterase" evidence="14">
    <location>
        <begin position="214"/>
        <end position="241"/>
    </location>
</feature>
<dbReference type="GO" id="GO:0005886">
    <property type="term" value="C:plasma membrane"/>
    <property type="evidence" value="ECO:0007669"/>
    <property type="project" value="UniProtKB-SubCell"/>
</dbReference>
<evidence type="ECO:0000256" key="12">
    <source>
        <dbReference type="NCBIfam" id="TIGR04265"/>
    </source>
</evidence>
<evidence type="ECO:0000256" key="8">
    <source>
        <dbReference type="ARBA" id="ARBA00023098"/>
    </source>
</evidence>
<feature type="transmembrane region" description="Helical" evidence="13">
    <location>
        <begin position="35"/>
        <end position="58"/>
    </location>
</feature>
<gene>
    <name evidence="15" type="primary">cls</name>
    <name evidence="15" type="ORF">GCM10011450_24020</name>
</gene>
<dbReference type="InterPro" id="IPR025202">
    <property type="entry name" value="PLD-like_dom"/>
</dbReference>
<sequence>MSLIPQEFHAFIYTVWTVYIVAIGGWILLQKRSPISTLTWILTLSFIPVLGFFIYYLFGPKKIIRHRLSRRRSRQIVDRNYAIWDPYIQSEDFPEEYKSMARLIFNITNIPLCHSMDYRLLSGGEKTYDAIFEAIRKAKNYILLEYYIFETDETGIAMRDLLTEKLKEGVKIYLLVDALGSSRLTRNFMHDFAQAGGELGFFHNITWRRLFSLINFRNHRKIVICDGLTGFTGGVNISDEQDLRRNANAYHDVHIQVDGPVIAWLESIFIEDWHYSTGDLSLVRALRKAERKDIDVERVVTEPGQAYRMQVIPSGPDSDFAPILRVMLSAMYRARKRIYLTTPYFVPDEASLFALTSAALKGVDVRLLVPRKSDNLVVTLATQSWYDDLIKAGIRIYEYTPRMLHTKTLVIDEDLSFIGSANFDYRSFYLNFEVSVLCYESKANELLAREFHETLKSSEEVIPGKQGFAYRLLTSTARLFSPLL</sequence>
<dbReference type="PANTHER" id="PTHR21248:SF22">
    <property type="entry name" value="PHOSPHOLIPASE D"/>
    <property type="match status" value="1"/>
</dbReference>
<dbReference type="PROSITE" id="PS50035">
    <property type="entry name" value="PLD"/>
    <property type="match status" value="2"/>
</dbReference>
<proteinExistence type="predicted"/>
<keyword evidence="6" id="KW-0677">Repeat</keyword>
<accession>A0A918MZN1</accession>
<keyword evidence="3" id="KW-0444">Lipid biosynthesis</keyword>
<keyword evidence="4" id="KW-0808">Transferase</keyword>
<evidence type="ECO:0000256" key="11">
    <source>
        <dbReference type="ARBA" id="ARBA00023264"/>
    </source>
</evidence>
<evidence type="ECO:0000256" key="9">
    <source>
        <dbReference type="ARBA" id="ARBA00023136"/>
    </source>
</evidence>
<dbReference type="PANTHER" id="PTHR21248">
    <property type="entry name" value="CARDIOLIPIN SYNTHASE"/>
    <property type="match status" value="1"/>
</dbReference>
<evidence type="ECO:0000256" key="7">
    <source>
        <dbReference type="ARBA" id="ARBA00022989"/>
    </source>
</evidence>
<comment type="caution">
    <text evidence="15">The sequence shown here is derived from an EMBL/GenBank/DDBJ whole genome shotgun (WGS) entry which is preliminary data.</text>
</comment>
<name>A0A918MZN1_9BURK</name>
<comment type="subcellular location">
    <subcellularLocation>
        <location evidence="1">Cell membrane</location>
        <topology evidence="1">Multi-pass membrane protein</topology>
    </subcellularLocation>
</comment>
<dbReference type="SMART" id="SM00155">
    <property type="entry name" value="PLDc"/>
    <property type="match status" value="2"/>
</dbReference>
<keyword evidence="11" id="KW-1208">Phospholipid metabolism</keyword>
<evidence type="ECO:0000259" key="14">
    <source>
        <dbReference type="PROSITE" id="PS50035"/>
    </source>
</evidence>
<dbReference type="Proteomes" id="UP000608345">
    <property type="component" value="Unassembled WGS sequence"/>
</dbReference>
<dbReference type="InterPro" id="IPR001736">
    <property type="entry name" value="PLipase_D/transphosphatidylase"/>
</dbReference>
<evidence type="ECO:0000256" key="6">
    <source>
        <dbReference type="ARBA" id="ARBA00022737"/>
    </source>
</evidence>
<reference evidence="15" key="1">
    <citation type="journal article" date="2014" name="Int. J. Syst. Evol. Microbiol.">
        <title>Complete genome sequence of Corynebacterium casei LMG S-19264T (=DSM 44701T), isolated from a smear-ripened cheese.</title>
        <authorList>
            <consortium name="US DOE Joint Genome Institute (JGI-PGF)"/>
            <person name="Walter F."/>
            <person name="Albersmeier A."/>
            <person name="Kalinowski J."/>
            <person name="Ruckert C."/>
        </authorList>
    </citation>
    <scope>NUCLEOTIDE SEQUENCE</scope>
    <source>
        <strain evidence="15">KCTC 23732</strain>
    </source>
</reference>
<dbReference type="GO" id="GO:0008808">
    <property type="term" value="F:cardiolipin synthase activity"/>
    <property type="evidence" value="ECO:0007669"/>
    <property type="project" value="UniProtKB-UniRule"/>
</dbReference>
<evidence type="ECO:0000256" key="3">
    <source>
        <dbReference type="ARBA" id="ARBA00022516"/>
    </source>
</evidence>
<feature type="domain" description="PLD phosphodiesterase" evidence="14">
    <location>
        <begin position="400"/>
        <end position="427"/>
    </location>
</feature>
<feature type="transmembrane region" description="Helical" evidence="13">
    <location>
        <begin position="12"/>
        <end position="29"/>
    </location>
</feature>